<dbReference type="InterPro" id="IPR005794">
    <property type="entry name" value="Fmt"/>
</dbReference>
<reference evidence="8" key="1">
    <citation type="submission" date="2013-05" db="EMBL/GenBank/DDBJ databases">
        <authorList>
            <person name="Harkins D.M."/>
            <person name="Durkin A.S."/>
            <person name="Brinkac L.M."/>
            <person name="Haft D.H."/>
            <person name="Selengut J.D."/>
            <person name="Sanka R."/>
            <person name="DePew J."/>
            <person name="Purushe J."/>
            <person name="Hartskeerl R.A."/>
            <person name="Ahmed A."/>
            <person name="van der Linden H."/>
            <person name="Goris M.G.A."/>
            <person name="Vinetz J.M."/>
            <person name="Sutton G.G."/>
            <person name="Nierman W.C."/>
            <person name="Fouts D.E."/>
        </authorList>
    </citation>
    <scope>NUCLEOTIDE SEQUENCE [LARGE SCALE GENOMIC DNA]</scope>
    <source>
        <strain evidence="8">5399</strain>
    </source>
</reference>
<dbReference type="Gene3D" id="3.40.50.12230">
    <property type="match status" value="1"/>
</dbReference>
<evidence type="ECO:0000256" key="1">
    <source>
        <dbReference type="ARBA" id="ARBA00010699"/>
    </source>
</evidence>
<dbReference type="Proteomes" id="UP000015454">
    <property type="component" value="Unassembled WGS sequence"/>
</dbReference>
<dbReference type="EMBL" id="AHMO02000011">
    <property type="protein sequence ID" value="EQA43527.1"/>
    <property type="molecule type" value="Genomic_DNA"/>
</dbReference>
<dbReference type="Pfam" id="PF00551">
    <property type="entry name" value="Formyl_trans_N"/>
    <property type="match status" value="1"/>
</dbReference>
<dbReference type="Pfam" id="PF02911">
    <property type="entry name" value="Formyl_trans_C"/>
    <property type="match status" value="1"/>
</dbReference>
<proteinExistence type="inferred from homology"/>
<dbReference type="AlphaFoldDB" id="T0F7Q0"/>
<evidence type="ECO:0000256" key="3">
    <source>
        <dbReference type="ARBA" id="ARBA00022679"/>
    </source>
</evidence>
<comment type="caution">
    <text evidence="8">The sequence shown here is derived from an EMBL/GenBank/DDBJ whole genome shotgun (WGS) entry which is preliminary data.</text>
</comment>
<feature type="domain" description="Formyl transferase N-terminal" evidence="6">
    <location>
        <begin position="1"/>
        <end position="179"/>
    </location>
</feature>
<dbReference type="HAMAP" id="MF_00182">
    <property type="entry name" value="Formyl_trans"/>
    <property type="match status" value="1"/>
</dbReference>
<dbReference type="InterPro" id="IPR011034">
    <property type="entry name" value="Formyl_transferase-like_C_sf"/>
</dbReference>
<evidence type="ECO:0000256" key="2">
    <source>
        <dbReference type="ARBA" id="ARBA00012261"/>
    </source>
</evidence>
<comment type="catalytic activity">
    <reaction evidence="5">
        <text>L-methionyl-tRNA(fMet) + (6R)-10-formyltetrahydrofolate = N-formyl-L-methionyl-tRNA(fMet) + (6S)-5,6,7,8-tetrahydrofolate + H(+)</text>
        <dbReference type="Rhea" id="RHEA:24380"/>
        <dbReference type="Rhea" id="RHEA-COMP:9952"/>
        <dbReference type="Rhea" id="RHEA-COMP:9953"/>
        <dbReference type="ChEBI" id="CHEBI:15378"/>
        <dbReference type="ChEBI" id="CHEBI:57453"/>
        <dbReference type="ChEBI" id="CHEBI:78530"/>
        <dbReference type="ChEBI" id="CHEBI:78844"/>
        <dbReference type="ChEBI" id="CHEBI:195366"/>
        <dbReference type="EC" id="2.1.2.9"/>
    </reaction>
</comment>
<dbReference type="EC" id="2.1.2.9" evidence="2 5"/>
<dbReference type="SUPFAM" id="SSF50486">
    <property type="entry name" value="FMT C-terminal domain-like"/>
    <property type="match status" value="1"/>
</dbReference>
<evidence type="ECO:0000259" key="6">
    <source>
        <dbReference type="Pfam" id="PF00551"/>
    </source>
</evidence>
<sequence>MKIAFFGTPEHSAKLLSSLLEEQHIEILFVVTNPDRPKGRSKTPSPSPVKEVAQRAGLPVFQFESIKKEKEKAVREFSRFQAELYVVFAYGSILPKEVFQFPKFGSINLHGSLLPELRGASPVQTALWKGYSKTGISIQYIGEGMDEGDIIQEKEISISMEDDTGTLMDRITQTGIECLKSLLKENRSECFPAIAQDHSKATYCTKLKSEDRILDFTLPAIDVHNRIRALAPDPGAVCNFRDKRLVLRKTAWTDILESPTVPGRLKRMDRKGLLFQCGDGRFLEIISLQPENKNRMSAADFLNGFRITEEDRFQ</sequence>
<comment type="similarity">
    <text evidence="1 5">Belongs to the Fmt family.</text>
</comment>
<dbReference type="STRING" id="1049789.LEP1GSC050_1269"/>
<dbReference type="PANTHER" id="PTHR11138:SF5">
    <property type="entry name" value="METHIONYL-TRNA FORMYLTRANSFERASE, MITOCHONDRIAL"/>
    <property type="match status" value="1"/>
</dbReference>
<evidence type="ECO:0000313" key="8">
    <source>
        <dbReference type="EMBL" id="EQA43527.1"/>
    </source>
</evidence>
<protein>
    <recommendedName>
        <fullName evidence="2 5">Methionyl-tRNA formyltransferase</fullName>
        <ecNumber evidence="2 5">2.1.2.9</ecNumber>
    </recommendedName>
</protein>
<evidence type="ECO:0000256" key="5">
    <source>
        <dbReference type="HAMAP-Rule" id="MF_00182"/>
    </source>
</evidence>
<dbReference type="GO" id="GO:0004479">
    <property type="term" value="F:methionyl-tRNA formyltransferase activity"/>
    <property type="evidence" value="ECO:0007669"/>
    <property type="project" value="UniProtKB-UniRule"/>
</dbReference>
<name>T0F7Q0_9LEPT</name>
<dbReference type="RefSeq" id="WP_010569703.1">
    <property type="nucleotide sequence ID" value="NZ_AHMO02000011.1"/>
</dbReference>
<comment type="function">
    <text evidence="5">Attaches a formyl group to the free amino group of methionyl-tRNA(fMet). The formyl group appears to play a dual role in the initiator identity of N-formylmethionyl-tRNA by promoting its recognition by IF2 and preventing the misappropriation of this tRNA by the elongation apparatus.</text>
</comment>
<dbReference type="PANTHER" id="PTHR11138">
    <property type="entry name" value="METHIONYL-TRNA FORMYLTRANSFERASE"/>
    <property type="match status" value="1"/>
</dbReference>
<organism evidence="8 9">
    <name type="scientific">Leptospira broomii serovar Hurstbridge str. 5399</name>
    <dbReference type="NCBI Taxonomy" id="1049789"/>
    <lineage>
        <taxon>Bacteria</taxon>
        <taxon>Pseudomonadati</taxon>
        <taxon>Spirochaetota</taxon>
        <taxon>Spirochaetia</taxon>
        <taxon>Leptospirales</taxon>
        <taxon>Leptospiraceae</taxon>
        <taxon>Leptospira</taxon>
    </lineage>
</organism>
<dbReference type="CDD" id="cd08704">
    <property type="entry name" value="Met_tRNA_FMT_C"/>
    <property type="match status" value="1"/>
</dbReference>
<dbReference type="InterPro" id="IPR002376">
    <property type="entry name" value="Formyl_transf_N"/>
</dbReference>
<dbReference type="InterPro" id="IPR041711">
    <property type="entry name" value="Met-tRNA-FMT_N"/>
</dbReference>
<evidence type="ECO:0000259" key="7">
    <source>
        <dbReference type="Pfam" id="PF02911"/>
    </source>
</evidence>
<dbReference type="InterPro" id="IPR044135">
    <property type="entry name" value="Met-tRNA-FMT_C"/>
</dbReference>
<dbReference type="CDD" id="cd08646">
    <property type="entry name" value="FMT_core_Met-tRNA-FMT_N"/>
    <property type="match status" value="1"/>
</dbReference>
<evidence type="ECO:0000256" key="4">
    <source>
        <dbReference type="ARBA" id="ARBA00022917"/>
    </source>
</evidence>
<accession>T0F7Q0</accession>
<feature type="domain" description="Formyl transferase C-terminal" evidence="7">
    <location>
        <begin position="206"/>
        <end position="306"/>
    </location>
</feature>
<keyword evidence="4 5" id="KW-0648">Protein biosynthesis</keyword>
<dbReference type="GO" id="GO:0005829">
    <property type="term" value="C:cytosol"/>
    <property type="evidence" value="ECO:0007669"/>
    <property type="project" value="TreeGrafter"/>
</dbReference>
<feature type="binding site" evidence="5">
    <location>
        <begin position="112"/>
        <end position="115"/>
    </location>
    <ligand>
        <name>(6S)-5,6,7,8-tetrahydrofolate</name>
        <dbReference type="ChEBI" id="CHEBI:57453"/>
    </ligand>
</feature>
<keyword evidence="9" id="KW-1185">Reference proteome</keyword>
<gene>
    <name evidence="5 8" type="primary">fmt</name>
    <name evidence="8" type="ORF">LEP1GSC050_1269</name>
</gene>
<dbReference type="InterPro" id="IPR036477">
    <property type="entry name" value="Formyl_transf_N_sf"/>
</dbReference>
<keyword evidence="3 5" id="KW-0808">Transferase</keyword>
<dbReference type="OrthoDB" id="9802815at2"/>
<dbReference type="InterPro" id="IPR005793">
    <property type="entry name" value="Formyl_trans_C"/>
</dbReference>
<evidence type="ECO:0000313" key="9">
    <source>
        <dbReference type="Proteomes" id="UP000015454"/>
    </source>
</evidence>
<dbReference type="SUPFAM" id="SSF53328">
    <property type="entry name" value="Formyltransferase"/>
    <property type="match status" value="1"/>
</dbReference>
<dbReference type="NCBIfam" id="TIGR00460">
    <property type="entry name" value="fmt"/>
    <property type="match status" value="1"/>
</dbReference>